<evidence type="ECO:0000256" key="4">
    <source>
        <dbReference type="ARBA" id="ARBA00023157"/>
    </source>
</evidence>
<evidence type="ECO:0000313" key="10">
    <source>
        <dbReference type="RefSeq" id="XP_033797205.1"/>
    </source>
</evidence>
<feature type="domain" description="Ig-like" evidence="8">
    <location>
        <begin position="5"/>
        <end position="125"/>
    </location>
</feature>
<dbReference type="GO" id="GO:0050852">
    <property type="term" value="P:T cell receptor signaling pathway"/>
    <property type="evidence" value="ECO:0007669"/>
    <property type="project" value="TreeGrafter"/>
</dbReference>
<proteinExistence type="predicted"/>
<reference evidence="10" key="1">
    <citation type="submission" date="2025-08" db="UniProtKB">
        <authorList>
            <consortium name="RefSeq"/>
        </authorList>
    </citation>
    <scope>IDENTIFICATION</scope>
</reference>
<dbReference type="PANTHER" id="PTHR24100:SF147">
    <property type="entry name" value="BUTYROPHILIN-LIKE 12"/>
    <property type="match status" value="1"/>
</dbReference>
<dbReference type="InterPro" id="IPR053896">
    <property type="entry name" value="BTN3A2-like_Ig-C"/>
</dbReference>
<evidence type="ECO:0000256" key="5">
    <source>
        <dbReference type="ARBA" id="ARBA00023180"/>
    </source>
</evidence>
<dbReference type="InterPro" id="IPR013106">
    <property type="entry name" value="Ig_V-set"/>
</dbReference>
<dbReference type="Pfam" id="PF07686">
    <property type="entry name" value="V-set"/>
    <property type="match status" value="1"/>
</dbReference>
<comment type="subcellular location">
    <subcellularLocation>
        <location evidence="1">Membrane</location>
    </subcellularLocation>
</comment>
<dbReference type="PANTHER" id="PTHR24100">
    <property type="entry name" value="BUTYROPHILIN"/>
    <property type="match status" value="1"/>
</dbReference>
<evidence type="ECO:0000256" key="1">
    <source>
        <dbReference type="ARBA" id="ARBA00004370"/>
    </source>
</evidence>
<keyword evidence="4" id="KW-1015">Disulfide bond</keyword>
<evidence type="ECO:0000256" key="3">
    <source>
        <dbReference type="ARBA" id="ARBA00023136"/>
    </source>
</evidence>
<keyword evidence="9" id="KW-1185">Reference proteome</keyword>
<dbReference type="PROSITE" id="PS50835">
    <property type="entry name" value="IG_LIKE"/>
    <property type="match status" value="2"/>
</dbReference>
<name>A0A6P8QMS5_GEOSA</name>
<dbReference type="InterPro" id="IPR050504">
    <property type="entry name" value="IgSF_BTN/MOG"/>
</dbReference>
<keyword evidence="2 7" id="KW-0732">Signal</keyword>
<feature type="chain" id="PRO_5028429773" evidence="7">
    <location>
        <begin position="20"/>
        <end position="232"/>
    </location>
</feature>
<organism evidence="9 10">
    <name type="scientific">Geotrypetes seraphini</name>
    <name type="common">Gaboon caecilian</name>
    <name type="synonym">Caecilia seraphini</name>
    <dbReference type="NCBI Taxonomy" id="260995"/>
    <lineage>
        <taxon>Eukaryota</taxon>
        <taxon>Metazoa</taxon>
        <taxon>Chordata</taxon>
        <taxon>Craniata</taxon>
        <taxon>Vertebrata</taxon>
        <taxon>Euteleostomi</taxon>
        <taxon>Amphibia</taxon>
        <taxon>Gymnophiona</taxon>
        <taxon>Geotrypetes</taxon>
    </lineage>
</organism>
<dbReference type="SMART" id="SM00409">
    <property type="entry name" value="IG"/>
    <property type="match status" value="1"/>
</dbReference>
<sequence length="232" mass="26368">MAAYPVFIFLLSLLGIGGSEEVKARLHTNVVLPCQFPFVQGPENVFISWEKEDKEDIIAVHSFHDNTDHPEEQAAQYRGRTRLIKEFSRGVISLELTEVTSSDAGMYFCKAANLNTRGDKRILLTVDELEADDPKVTVEQRNGKKVLKCVSTGHYKNPHVEWHDREKNNLTGNAETNISEKQSDGTRTVESVLNLDITQNQHYFCHIHEEHLKRSIRAIPSDGEIIELNDEL</sequence>
<dbReference type="InterPro" id="IPR003599">
    <property type="entry name" value="Ig_sub"/>
</dbReference>
<dbReference type="Gene3D" id="2.60.40.10">
    <property type="entry name" value="Immunoglobulins"/>
    <property type="match status" value="2"/>
</dbReference>
<evidence type="ECO:0000256" key="2">
    <source>
        <dbReference type="ARBA" id="ARBA00022729"/>
    </source>
</evidence>
<dbReference type="AlphaFoldDB" id="A0A6P8QMS5"/>
<feature type="signal peptide" evidence="7">
    <location>
        <begin position="1"/>
        <end position="19"/>
    </location>
</feature>
<dbReference type="Proteomes" id="UP000515159">
    <property type="component" value="Chromosome 4"/>
</dbReference>
<evidence type="ECO:0000259" key="8">
    <source>
        <dbReference type="PROSITE" id="PS50835"/>
    </source>
</evidence>
<dbReference type="GO" id="GO:0005102">
    <property type="term" value="F:signaling receptor binding"/>
    <property type="evidence" value="ECO:0007669"/>
    <property type="project" value="TreeGrafter"/>
</dbReference>
<dbReference type="Pfam" id="PF22705">
    <property type="entry name" value="C2-set_3"/>
    <property type="match status" value="1"/>
</dbReference>
<dbReference type="InterPro" id="IPR013783">
    <property type="entry name" value="Ig-like_fold"/>
</dbReference>
<protein>
    <submittedName>
        <fullName evidence="10">Butyrophilin-like protein 2</fullName>
    </submittedName>
</protein>
<keyword evidence="6" id="KW-0393">Immunoglobulin domain</keyword>
<evidence type="ECO:0000256" key="6">
    <source>
        <dbReference type="ARBA" id="ARBA00023319"/>
    </source>
</evidence>
<dbReference type="GeneID" id="117359121"/>
<dbReference type="OrthoDB" id="9898017at2759"/>
<keyword evidence="3" id="KW-0472">Membrane</keyword>
<dbReference type="InterPro" id="IPR036179">
    <property type="entry name" value="Ig-like_dom_sf"/>
</dbReference>
<dbReference type="KEGG" id="gsh:117359121"/>
<dbReference type="GO" id="GO:0001817">
    <property type="term" value="P:regulation of cytokine production"/>
    <property type="evidence" value="ECO:0007669"/>
    <property type="project" value="TreeGrafter"/>
</dbReference>
<dbReference type="SUPFAM" id="SSF48726">
    <property type="entry name" value="Immunoglobulin"/>
    <property type="match status" value="2"/>
</dbReference>
<dbReference type="RefSeq" id="XP_033797205.1">
    <property type="nucleotide sequence ID" value="XM_033941314.1"/>
</dbReference>
<gene>
    <name evidence="10" type="primary">LOC117359121</name>
</gene>
<dbReference type="GO" id="GO:0009897">
    <property type="term" value="C:external side of plasma membrane"/>
    <property type="evidence" value="ECO:0007669"/>
    <property type="project" value="TreeGrafter"/>
</dbReference>
<evidence type="ECO:0000313" key="9">
    <source>
        <dbReference type="Proteomes" id="UP000515159"/>
    </source>
</evidence>
<dbReference type="InterPro" id="IPR007110">
    <property type="entry name" value="Ig-like_dom"/>
</dbReference>
<keyword evidence="5" id="KW-0325">Glycoprotein</keyword>
<dbReference type="FunFam" id="2.60.40.10:FF:000142">
    <property type="entry name" value="V-set domain-containing T-cell activation inhibitor 1"/>
    <property type="match status" value="1"/>
</dbReference>
<evidence type="ECO:0000256" key="7">
    <source>
        <dbReference type="SAM" id="SignalP"/>
    </source>
</evidence>
<dbReference type="InParanoid" id="A0A6P8QMS5"/>
<dbReference type="GO" id="GO:0050863">
    <property type="term" value="P:regulation of T cell activation"/>
    <property type="evidence" value="ECO:0007669"/>
    <property type="project" value="UniProtKB-ARBA"/>
</dbReference>
<accession>A0A6P8QMS5</accession>
<dbReference type="GO" id="GO:1903037">
    <property type="term" value="P:regulation of leukocyte cell-cell adhesion"/>
    <property type="evidence" value="ECO:0007669"/>
    <property type="project" value="UniProtKB-ARBA"/>
</dbReference>
<feature type="domain" description="Ig-like" evidence="8">
    <location>
        <begin position="134"/>
        <end position="217"/>
    </location>
</feature>